<evidence type="ECO:0000313" key="2">
    <source>
        <dbReference type="Proteomes" id="UP001327219"/>
    </source>
</evidence>
<proteinExistence type="predicted"/>
<gene>
    <name evidence="1" type="ORF">Bandiella_01658</name>
</gene>
<organism evidence="1 2">
    <name type="scientific">Candidatus Bandiella euplotis</name>
    <dbReference type="NCBI Taxonomy" id="1664265"/>
    <lineage>
        <taxon>Bacteria</taxon>
        <taxon>Pseudomonadati</taxon>
        <taxon>Pseudomonadota</taxon>
        <taxon>Alphaproteobacteria</taxon>
        <taxon>Rickettsiales</taxon>
        <taxon>Candidatus Midichloriaceae</taxon>
        <taxon>Candidatus Bandiella</taxon>
    </lineage>
</organism>
<accession>A0ABZ0UN20</accession>
<sequence>MNDFDLNNSEVCSTDDNFGLLTNYLYNLEESIFYQCALTEEVRNKEITRASMELDVGKQFAFYDLGFSKKEKEIISHITINRFSNELVFLSDLGDNELGDIINSNLNLSGSIPYRLAELVKNIVYSVINVEGVGDAEIVLRTRATYTDTVCDYWHIDKDRNLVLEEMAQENKKQKYLERVYLIPIIGEGTEYKEVEAAKREKFHQIAVETPFYYGHGSSNDCKEEDPITKLFSGDKEMVKKGYGSVHKVGKEGAIHKAPSQSSDGRMILIITPINH</sequence>
<evidence type="ECO:0000313" key="1">
    <source>
        <dbReference type="EMBL" id="WPX97496.1"/>
    </source>
</evidence>
<keyword evidence="1" id="KW-0614">Plasmid</keyword>
<dbReference type="RefSeq" id="WP_323733492.1">
    <property type="nucleotide sequence ID" value="NZ_CP110822.1"/>
</dbReference>
<keyword evidence="2" id="KW-1185">Reference proteome</keyword>
<dbReference type="Proteomes" id="UP001327219">
    <property type="component" value="Plasmid unnamed2"/>
</dbReference>
<name>A0ABZ0UN20_9RICK</name>
<protein>
    <submittedName>
        <fullName evidence="1">Uncharacterized protein</fullName>
    </submittedName>
</protein>
<dbReference type="EMBL" id="CP110822">
    <property type="protein sequence ID" value="WPX97496.1"/>
    <property type="molecule type" value="Genomic_DNA"/>
</dbReference>
<reference evidence="1 2" key="1">
    <citation type="submission" date="2022-11" db="EMBL/GenBank/DDBJ databases">
        <title>Host association and intracellularity evolved multiple times independently in the Rickettsiales.</title>
        <authorList>
            <person name="Castelli M."/>
            <person name="Nardi T."/>
            <person name="Gammuto L."/>
            <person name="Bellinzona G."/>
            <person name="Sabaneyeva E."/>
            <person name="Potekhin A."/>
            <person name="Serra V."/>
            <person name="Petroni G."/>
            <person name="Sassera D."/>
        </authorList>
    </citation>
    <scope>NUCLEOTIDE SEQUENCE [LARGE SCALE GENOMIC DNA]</scope>
    <source>
        <strain evidence="1 2">NDG2</strain>
        <plasmid evidence="1 2">unnamed2</plasmid>
    </source>
</reference>
<geneLocation type="plasmid" evidence="1 2">
    <name>unnamed2</name>
</geneLocation>